<evidence type="ECO:0000313" key="1">
    <source>
        <dbReference type="EMBL" id="CAL1402150.1"/>
    </source>
</evidence>
<dbReference type="SUPFAM" id="SSF141562">
    <property type="entry name" value="At5g01610-like"/>
    <property type="match status" value="1"/>
</dbReference>
<name>A0AAV2FUZ1_9ROSI</name>
<dbReference type="AlphaFoldDB" id="A0AAV2FUZ1"/>
<organism evidence="1 2">
    <name type="scientific">Linum trigynum</name>
    <dbReference type="NCBI Taxonomy" id="586398"/>
    <lineage>
        <taxon>Eukaryota</taxon>
        <taxon>Viridiplantae</taxon>
        <taxon>Streptophyta</taxon>
        <taxon>Embryophyta</taxon>
        <taxon>Tracheophyta</taxon>
        <taxon>Spermatophyta</taxon>
        <taxon>Magnoliopsida</taxon>
        <taxon>eudicotyledons</taxon>
        <taxon>Gunneridae</taxon>
        <taxon>Pentapetalae</taxon>
        <taxon>rosids</taxon>
        <taxon>fabids</taxon>
        <taxon>Malpighiales</taxon>
        <taxon>Linaceae</taxon>
        <taxon>Linum</taxon>
    </lineage>
</organism>
<keyword evidence="2" id="KW-1185">Reference proteome</keyword>
<dbReference type="InterPro" id="IPR036758">
    <property type="entry name" value="At5g01610-like"/>
</dbReference>
<reference evidence="1 2" key="1">
    <citation type="submission" date="2024-04" db="EMBL/GenBank/DDBJ databases">
        <authorList>
            <person name="Fracassetti M."/>
        </authorList>
    </citation>
    <scope>NUCLEOTIDE SEQUENCE [LARGE SCALE GENOMIC DNA]</scope>
</reference>
<dbReference type="Proteomes" id="UP001497516">
    <property type="component" value="Chromosome 7"/>
</dbReference>
<sequence length="123" mass="14178">MASSYSPWPLVFPRVSSLRHRFHSPRRHWEYGEAASPPIRSYNNMTSRCGSCPKESQNKKSTGKFELYLPETCKFSINSYQLEYGVTVSGVDKQMENGNLEGLMVAQLRRDCLHKLPPRRALR</sequence>
<gene>
    <name evidence="1" type="ORF">LTRI10_LOCUS42174</name>
</gene>
<protein>
    <submittedName>
        <fullName evidence="1">Uncharacterized protein</fullName>
    </submittedName>
</protein>
<accession>A0AAV2FUZ1</accession>
<proteinExistence type="predicted"/>
<dbReference type="EMBL" id="OZ034820">
    <property type="protein sequence ID" value="CAL1402150.1"/>
    <property type="molecule type" value="Genomic_DNA"/>
</dbReference>
<evidence type="ECO:0000313" key="2">
    <source>
        <dbReference type="Proteomes" id="UP001497516"/>
    </source>
</evidence>